<proteinExistence type="predicted"/>
<accession>A0AAN9FL97</accession>
<comment type="caution">
    <text evidence="1">The sequence shown here is derived from an EMBL/GenBank/DDBJ whole genome shotgun (WGS) entry which is preliminary data.</text>
</comment>
<evidence type="ECO:0000313" key="1">
    <source>
        <dbReference type="EMBL" id="KAK7276751.1"/>
    </source>
</evidence>
<name>A0AAN9FL97_CROPI</name>
<reference evidence="1 2" key="1">
    <citation type="submission" date="2024-01" db="EMBL/GenBank/DDBJ databases">
        <title>The genomes of 5 underutilized Papilionoideae crops provide insights into root nodulation and disease resistanc.</title>
        <authorList>
            <person name="Yuan L."/>
        </authorList>
    </citation>
    <scope>NUCLEOTIDE SEQUENCE [LARGE SCALE GENOMIC DNA]</scope>
    <source>
        <strain evidence="1">ZHUSHIDOU_FW_LH</strain>
        <tissue evidence="1">Leaf</tissue>
    </source>
</reference>
<dbReference type="AlphaFoldDB" id="A0AAN9FL97"/>
<sequence>MWKHAGDGLASYSIRHDMAPLSFLRESKKEIQKEPFRVFQNLETDASLTIYANQRYRLCPTNKKVQSSIPFNQNQLINDISA</sequence>
<organism evidence="1 2">
    <name type="scientific">Crotalaria pallida</name>
    <name type="common">Smooth rattlebox</name>
    <name type="synonym">Crotalaria striata</name>
    <dbReference type="NCBI Taxonomy" id="3830"/>
    <lineage>
        <taxon>Eukaryota</taxon>
        <taxon>Viridiplantae</taxon>
        <taxon>Streptophyta</taxon>
        <taxon>Embryophyta</taxon>
        <taxon>Tracheophyta</taxon>
        <taxon>Spermatophyta</taxon>
        <taxon>Magnoliopsida</taxon>
        <taxon>eudicotyledons</taxon>
        <taxon>Gunneridae</taxon>
        <taxon>Pentapetalae</taxon>
        <taxon>rosids</taxon>
        <taxon>fabids</taxon>
        <taxon>Fabales</taxon>
        <taxon>Fabaceae</taxon>
        <taxon>Papilionoideae</taxon>
        <taxon>50 kb inversion clade</taxon>
        <taxon>genistoids sensu lato</taxon>
        <taxon>core genistoids</taxon>
        <taxon>Crotalarieae</taxon>
        <taxon>Crotalaria</taxon>
    </lineage>
</organism>
<gene>
    <name evidence="1" type="ORF">RIF29_17897</name>
</gene>
<evidence type="ECO:0000313" key="2">
    <source>
        <dbReference type="Proteomes" id="UP001372338"/>
    </source>
</evidence>
<dbReference type="EMBL" id="JAYWIO010000003">
    <property type="protein sequence ID" value="KAK7276751.1"/>
    <property type="molecule type" value="Genomic_DNA"/>
</dbReference>
<keyword evidence="2" id="KW-1185">Reference proteome</keyword>
<dbReference type="Proteomes" id="UP001372338">
    <property type="component" value="Unassembled WGS sequence"/>
</dbReference>
<protein>
    <submittedName>
        <fullName evidence="1">Uncharacterized protein</fullName>
    </submittedName>
</protein>